<proteinExistence type="inferred from homology"/>
<comment type="similarity">
    <text evidence="2 7">Belongs to the UPF0056 (MarC) family.</text>
</comment>
<dbReference type="EMBL" id="QVMU01000033">
    <property type="protein sequence ID" value="RJX65415.1"/>
    <property type="molecule type" value="Genomic_DNA"/>
</dbReference>
<dbReference type="AlphaFoldDB" id="A0A3A6Q5U5"/>
<dbReference type="Proteomes" id="UP000273252">
    <property type="component" value="Unassembled WGS sequence"/>
</dbReference>
<dbReference type="OrthoDB" id="21094at2"/>
<accession>A0A3A6Q5U5</accession>
<evidence type="ECO:0000256" key="4">
    <source>
        <dbReference type="ARBA" id="ARBA00022692"/>
    </source>
</evidence>
<dbReference type="NCBIfam" id="TIGR00427">
    <property type="entry name" value="NAAT family transporter"/>
    <property type="match status" value="1"/>
</dbReference>
<dbReference type="PANTHER" id="PTHR33508:SF1">
    <property type="entry name" value="UPF0056 MEMBRANE PROTEIN YHCE"/>
    <property type="match status" value="1"/>
</dbReference>
<evidence type="ECO:0000256" key="1">
    <source>
        <dbReference type="ARBA" id="ARBA00004651"/>
    </source>
</evidence>
<protein>
    <recommendedName>
        <fullName evidence="7">UPF0056 membrane protein</fullName>
    </recommendedName>
</protein>
<sequence>MLSVIITQFVVLWAVIDPVGSVPVYLAQTQHLTAKQRRLVALKAIAIAAGVLLFFLIAGQFLLEAMQIPLPAFQAAGGLVLLLFALTMIFGESKPDQETKLSKDISHSDLADLAVYPLAIPSIASPGAMMAIVMLTDNHRYSLMDQSITAGIMLLVLLLTLLLLLGATVIQKWIGNVGAAIISRVMGLILAAIALNNLLLGIKDFYAL</sequence>
<feature type="transmembrane region" description="Helical" evidence="7">
    <location>
        <begin position="181"/>
        <end position="202"/>
    </location>
</feature>
<dbReference type="InterPro" id="IPR002771">
    <property type="entry name" value="Multi_antbiot-R_MarC"/>
</dbReference>
<feature type="transmembrane region" description="Helical" evidence="7">
    <location>
        <begin position="68"/>
        <end position="92"/>
    </location>
</feature>
<organism evidence="8 9">
    <name type="scientific">Vibrio sinensis</name>
    <dbReference type="NCBI Taxonomy" id="2302434"/>
    <lineage>
        <taxon>Bacteria</taxon>
        <taxon>Pseudomonadati</taxon>
        <taxon>Pseudomonadota</taxon>
        <taxon>Gammaproteobacteria</taxon>
        <taxon>Vibrionales</taxon>
        <taxon>Vibrionaceae</taxon>
        <taxon>Vibrio</taxon>
    </lineage>
</organism>
<feature type="transmembrane region" description="Helical" evidence="7">
    <location>
        <begin position="113"/>
        <end position="136"/>
    </location>
</feature>
<dbReference type="PANTHER" id="PTHR33508">
    <property type="entry name" value="UPF0056 MEMBRANE PROTEIN YHCE"/>
    <property type="match status" value="1"/>
</dbReference>
<evidence type="ECO:0000313" key="9">
    <source>
        <dbReference type="Proteomes" id="UP000273252"/>
    </source>
</evidence>
<feature type="transmembrane region" description="Helical" evidence="7">
    <location>
        <begin position="148"/>
        <end position="169"/>
    </location>
</feature>
<comment type="caution">
    <text evidence="8">The sequence shown here is derived from an EMBL/GenBank/DDBJ whole genome shotgun (WGS) entry which is preliminary data.</text>
</comment>
<keyword evidence="4 7" id="KW-0812">Transmembrane</keyword>
<dbReference type="Pfam" id="PF01914">
    <property type="entry name" value="MarC"/>
    <property type="match status" value="1"/>
</dbReference>
<keyword evidence="3" id="KW-1003">Cell membrane</keyword>
<comment type="subcellular location">
    <subcellularLocation>
        <location evidence="1 7">Cell membrane</location>
        <topology evidence="1 7">Multi-pass membrane protein</topology>
    </subcellularLocation>
</comment>
<gene>
    <name evidence="8" type="ORF">DZ860_21475</name>
</gene>
<reference evidence="8 9" key="1">
    <citation type="submission" date="2018-08" db="EMBL/GenBank/DDBJ databases">
        <title>Vibrio isolated from the Eastern China Marginal Seas.</title>
        <authorList>
            <person name="Li Y."/>
        </authorList>
    </citation>
    <scope>NUCLEOTIDE SEQUENCE [LARGE SCALE GENOMIC DNA]</scope>
    <source>
        <strain evidence="8 9">BEI233</strain>
    </source>
</reference>
<evidence type="ECO:0000256" key="7">
    <source>
        <dbReference type="RuleBase" id="RU362048"/>
    </source>
</evidence>
<keyword evidence="9" id="KW-1185">Reference proteome</keyword>
<feature type="transmembrane region" description="Helical" evidence="7">
    <location>
        <begin position="6"/>
        <end position="27"/>
    </location>
</feature>
<evidence type="ECO:0000313" key="8">
    <source>
        <dbReference type="EMBL" id="RJX65415.1"/>
    </source>
</evidence>
<evidence type="ECO:0000256" key="5">
    <source>
        <dbReference type="ARBA" id="ARBA00022989"/>
    </source>
</evidence>
<evidence type="ECO:0000256" key="6">
    <source>
        <dbReference type="ARBA" id="ARBA00023136"/>
    </source>
</evidence>
<keyword evidence="5 7" id="KW-1133">Transmembrane helix</keyword>
<name>A0A3A6Q5U5_9VIBR</name>
<keyword evidence="6 7" id="KW-0472">Membrane</keyword>
<feature type="transmembrane region" description="Helical" evidence="7">
    <location>
        <begin position="39"/>
        <end position="62"/>
    </location>
</feature>
<evidence type="ECO:0000256" key="3">
    <source>
        <dbReference type="ARBA" id="ARBA00022475"/>
    </source>
</evidence>
<evidence type="ECO:0000256" key="2">
    <source>
        <dbReference type="ARBA" id="ARBA00009784"/>
    </source>
</evidence>
<dbReference type="GO" id="GO:0005886">
    <property type="term" value="C:plasma membrane"/>
    <property type="evidence" value="ECO:0007669"/>
    <property type="project" value="UniProtKB-SubCell"/>
</dbReference>
<dbReference type="RefSeq" id="WP_120035111.1">
    <property type="nucleotide sequence ID" value="NZ_QVMU01000033.1"/>
</dbReference>